<evidence type="ECO:0000259" key="2">
    <source>
        <dbReference type="PROSITE" id="PS50042"/>
    </source>
</evidence>
<feature type="region of interest" description="Disordered" evidence="1">
    <location>
        <begin position="160"/>
        <end position="213"/>
    </location>
</feature>
<name>V6H9N5_9LEPT</name>
<accession>V6H9N5</accession>
<gene>
    <name evidence="3" type="ORF">LEP1GSC047_1146</name>
</gene>
<organism evidence="3 4">
    <name type="scientific">Leptospira inadai serovar Lyme str. 10</name>
    <dbReference type="NCBI Taxonomy" id="1049790"/>
    <lineage>
        <taxon>Bacteria</taxon>
        <taxon>Pseudomonadati</taxon>
        <taxon>Spirochaetota</taxon>
        <taxon>Spirochaetia</taxon>
        <taxon>Leptospirales</taxon>
        <taxon>Leptospiraceae</taxon>
        <taxon>Leptospira</taxon>
    </lineage>
</organism>
<dbReference type="SMART" id="SM00100">
    <property type="entry name" value="cNMP"/>
    <property type="match status" value="1"/>
</dbReference>
<protein>
    <submittedName>
        <fullName evidence="3">Cyclic nucleotide-binding domain protein</fullName>
    </submittedName>
</protein>
<dbReference type="SUPFAM" id="SSF51206">
    <property type="entry name" value="cAMP-binding domain-like"/>
    <property type="match status" value="1"/>
</dbReference>
<comment type="caution">
    <text evidence="3">The sequence shown here is derived from an EMBL/GenBank/DDBJ whole genome shotgun (WGS) entry which is preliminary data.</text>
</comment>
<dbReference type="EMBL" id="AHMM02000025">
    <property type="protein sequence ID" value="EQA34883.1"/>
    <property type="molecule type" value="Genomic_DNA"/>
</dbReference>
<evidence type="ECO:0000313" key="3">
    <source>
        <dbReference type="EMBL" id="EQA34883.1"/>
    </source>
</evidence>
<dbReference type="AlphaFoldDB" id="V6H9N5"/>
<dbReference type="Proteomes" id="UP000018719">
    <property type="component" value="Unassembled WGS sequence"/>
</dbReference>
<proteinExistence type="predicted"/>
<reference evidence="3 4" key="1">
    <citation type="submission" date="2013-05" db="EMBL/GenBank/DDBJ databases">
        <authorList>
            <person name="Harkins D.M."/>
            <person name="Durkin A.S."/>
            <person name="Brinkac L.M."/>
            <person name="Haft D.H."/>
            <person name="Selengut J.D."/>
            <person name="Sanka R."/>
            <person name="DePew J."/>
            <person name="Purushe J."/>
            <person name="Hartskeerl R.A."/>
            <person name="Ahmed A."/>
            <person name="van der Linden H."/>
            <person name="Goris M.G.A."/>
            <person name="Vinetz J.M."/>
            <person name="Sutton G.G."/>
            <person name="Nierman W.C."/>
            <person name="Fouts D.E."/>
        </authorList>
    </citation>
    <scope>NUCLEOTIDE SEQUENCE [LARGE SCALE GENOMIC DNA]</scope>
    <source>
        <strain evidence="3 4">10</strain>
    </source>
</reference>
<dbReference type="STRING" id="1049790.LEP1GSC047_1146"/>
<dbReference type="InterPro" id="IPR050503">
    <property type="entry name" value="cAMP-dep_PK_reg_su-like"/>
</dbReference>
<feature type="compositionally biased region" description="Basic and acidic residues" evidence="1">
    <location>
        <begin position="175"/>
        <end position="194"/>
    </location>
</feature>
<sequence>MERISGSNFYSSHWIRLLSLVEFHYMTAADHLQSVTPITYERGSYIFREGDLPNGNMYFLFQGQLRVSKRRDLNQEHPIKNLSPGEFFGEISLISGKQRTMSVQVISPTAKVGILNKAVFNKLEQTNPQFLLLLLKNTIEKLNRAEGKLESLYSEIHRRNEEQRVEETSAPSSELPREEIPSEELSGKKEENTSKPKPSVAAINTKSEKESVA</sequence>
<dbReference type="GO" id="GO:0005829">
    <property type="term" value="C:cytosol"/>
    <property type="evidence" value="ECO:0007669"/>
    <property type="project" value="TreeGrafter"/>
</dbReference>
<feature type="domain" description="Cyclic nucleotide-binding" evidence="2">
    <location>
        <begin position="32"/>
        <end position="141"/>
    </location>
</feature>
<dbReference type="Pfam" id="PF00027">
    <property type="entry name" value="cNMP_binding"/>
    <property type="match status" value="1"/>
</dbReference>
<dbReference type="GO" id="GO:0005952">
    <property type="term" value="C:cAMP-dependent protein kinase complex"/>
    <property type="evidence" value="ECO:0007669"/>
    <property type="project" value="InterPro"/>
</dbReference>
<dbReference type="PROSITE" id="PS50042">
    <property type="entry name" value="CNMP_BINDING_3"/>
    <property type="match status" value="1"/>
</dbReference>
<dbReference type="InterPro" id="IPR014710">
    <property type="entry name" value="RmlC-like_jellyroll"/>
</dbReference>
<dbReference type="PANTHER" id="PTHR11635">
    <property type="entry name" value="CAMP-DEPENDENT PROTEIN KINASE REGULATORY CHAIN"/>
    <property type="match status" value="1"/>
</dbReference>
<dbReference type="InterPro" id="IPR000595">
    <property type="entry name" value="cNMP-bd_dom"/>
</dbReference>
<dbReference type="PANTHER" id="PTHR11635:SF152">
    <property type="entry name" value="CAMP-DEPENDENT PROTEIN KINASE TYPE I REGULATORY SUBUNIT-RELATED"/>
    <property type="match status" value="1"/>
</dbReference>
<dbReference type="CDD" id="cd00038">
    <property type="entry name" value="CAP_ED"/>
    <property type="match status" value="1"/>
</dbReference>
<dbReference type="InterPro" id="IPR018490">
    <property type="entry name" value="cNMP-bd_dom_sf"/>
</dbReference>
<evidence type="ECO:0000256" key="1">
    <source>
        <dbReference type="SAM" id="MobiDB-lite"/>
    </source>
</evidence>
<evidence type="ECO:0000313" key="4">
    <source>
        <dbReference type="Proteomes" id="UP000018719"/>
    </source>
</evidence>
<dbReference type="Gene3D" id="2.60.120.10">
    <property type="entry name" value="Jelly Rolls"/>
    <property type="match status" value="1"/>
</dbReference>